<protein>
    <submittedName>
        <fullName evidence="1">Uncharacterized protein</fullName>
    </submittedName>
</protein>
<reference evidence="1 2" key="1">
    <citation type="submission" date="2023-01" db="EMBL/GenBank/DDBJ databases">
        <title>Minimal conservation of predation-associated metabolite biosynthetic gene clusters underscores biosynthetic potential of Myxococcota including descriptions for ten novel species: Archangium lansinium sp. nov., Myxococcus landrumus sp. nov., Nannocystis bai.</title>
        <authorList>
            <person name="Ahearne A."/>
            <person name="Stevens C."/>
            <person name="Dowd S."/>
        </authorList>
    </citation>
    <scope>NUCLEOTIDE SEQUENCE [LARGE SCALE GENOMIC DNA]</scope>
    <source>
        <strain evidence="1 2">WIWO2</strain>
    </source>
</reference>
<evidence type="ECO:0000313" key="2">
    <source>
        <dbReference type="Proteomes" id="UP001217485"/>
    </source>
</evidence>
<keyword evidence="2" id="KW-1185">Reference proteome</keyword>
<dbReference type="RefSeq" id="WP_272092896.1">
    <property type="nucleotide sequence ID" value="NZ_JAQNDK010000001.1"/>
</dbReference>
<proteinExistence type="predicted"/>
<gene>
    <name evidence="1" type="ORF">POL72_00440</name>
</gene>
<name>A0ABT5BPV3_9BACT</name>
<dbReference type="EMBL" id="JAQNDK010000001">
    <property type="protein sequence ID" value="MDC0676189.1"/>
    <property type="molecule type" value="Genomic_DNA"/>
</dbReference>
<evidence type="ECO:0000313" key="1">
    <source>
        <dbReference type="EMBL" id="MDC0676189.1"/>
    </source>
</evidence>
<comment type="caution">
    <text evidence="1">The sequence shown here is derived from an EMBL/GenBank/DDBJ whole genome shotgun (WGS) entry which is preliminary data.</text>
</comment>
<sequence length="134" mass="14698">MATTYRSVKVIFQNNTNQTLTVHGCAVLRGIWTKDVEAKQGADIQKQVAVWGSESQEIVAGTSAFVRVGSVHGYVKVSWSLPWVGAFDFSAQPEETLKDVLRVLPYEVDDRRPDAVVVSVTLEEVPRPESPPAG</sequence>
<accession>A0ABT5BPV3</accession>
<dbReference type="Proteomes" id="UP001217485">
    <property type="component" value="Unassembled WGS sequence"/>
</dbReference>
<dbReference type="Gene3D" id="2.60.270.50">
    <property type="match status" value="1"/>
</dbReference>
<organism evidence="1 2">
    <name type="scientific">Sorangium atrum</name>
    <dbReference type="NCBI Taxonomy" id="2995308"/>
    <lineage>
        <taxon>Bacteria</taxon>
        <taxon>Pseudomonadati</taxon>
        <taxon>Myxococcota</taxon>
        <taxon>Polyangia</taxon>
        <taxon>Polyangiales</taxon>
        <taxon>Polyangiaceae</taxon>
        <taxon>Sorangium</taxon>
    </lineage>
</organism>